<proteinExistence type="predicted"/>
<protein>
    <submittedName>
        <fullName evidence="2">Cobaltochelatase subunit CobN</fullName>
    </submittedName>
</protein>
<feature type="non-terminal residue" evidence="2">
    <location>
        <position position="1"/>
    </location>
</feature>
<dbReference type="Proteomes" id="UP000226525">
    <property type="component" value="Unassembled WGS sequence"/>
</dbReference>
<gene>
    <name evidence="2" type="ORF">CMN54_02790</name>
</gene>
<dbReference type="InterPro" id="IPR003672">
    <property type="entry name" value="CobN/Mg_chltase"/>
</dbReference>
<dbReference type="EMBL" id="NZEX01000027">
    <property type="protein sequence ID" value="MAH62380.1"/>
    <property type="molecule type" value="Genomic_DNA"/>
</dbReference>
<dbReference type="Pfam" id="PF02514">
    <property type="entry name" value="CobN-Mg_chel"/>
    <property type="match status" value="1"/>
</dbReference>
<reference evidence="3" key="1">
    <citation type="submission" date="2017-09" db="EMBL/GenBank/DDBJ databases">
        <title>The Reconstruction of 2,631 Draft Metagenome-Assembled Genomes from the Global Oceans.</title>
        <authorList>
            <person name="Tully B.J."/>
            <person name="Graham E.D."/>
            <person name="Heidelberg J.F."/>
        </authorList>
    </citation>
    <scope>NUCLEOTIDE SEQUENCE [LARGE SCALE GENOMIC DNA]</scope>
</reference>
<name>A0A2D6YGU2_9DELT</name>
<accession>A0A2D6YGU2</accession>
<sequence>EHGTDLRHLALVIWGTSNMRTGGDDIAQALWLWGCSPVWEPTSGRLLDFEILPLSVLGRPRVDVVLRVSGLFRDAFGETMRLLAQVPKRLAELEEPEQDNPIRASWHSEKQRLQTEGIPAEQAQELAHLRVFSAGPGCYGTGLLPLLDAGKWQSKADLTEVFLKWGGHAYGTDGQSWEDSNLFKQRLSEIEVVHQNQDNREHDILDSDDYFQFQGGLHAAVEQIRGKAPVTYHGDSSNPEQLRIRSLKEEFNRVFRSRVLNPRWLEAMRRHGYKGAFEMAATVDYFFGYDATCDVASDNQYADLAQQLLLNPTQQEFFRRYNPQALRDATQRLLEAHERDLWENPAPELLEQLRHQLLELQGDLE</sequence>
<evidence type="ECO:0000259" key="1">
    <source>
        <dbReference type="Pfam" id="PF02514"/>
    </source>
</evidence>
<comment type="caution">
    <text evidence="2">The sequence shown here is derived from an EMBL/GenBank/DDBJ whole genome shotgun (WGS) entry which is preliminary data.</text>
</comment>
<dbReference type="PANTHER" id="PTHR44119">
    <property type="entry name" value="MAGNESIUM-CHELATASE SUBUNIT CHLH, CHLOROPLASTIC"/>
    <property type="match status" value="1"/>
</dbReference>
<evidence type="ECO:0000313" key="2">
    <source>
        <dbReference type="EMBL" id="MAH62380.1"/>
    </source>
</evidence>
<dbReference type="AlphaFoldDB" id="A0A2D6YGU2"/>
<dbReference type="PANTHER" id="PTHR44119:SF4">
    <property type="entry name" value="AEROBIC COBALTOCHELATASE SUBUNIT COBN"/>
    <property type="match status" value="1"/>
</dbReference>
<organism evidence="2 3">
    <name type="scientific">SAR324 cluster bacterium</name>
    <dbReference type="NCBI Taxonomy" id="2024889"/>
    <lineage>
        <taxon>Bacteria</taxon>
        <taxon>Deltaproteobacteria</taxon>
        <taxon>SAR324 cluster</taxon>
    </lineage>
</organism>
<feature type="domain" description="CobN/magnesium chelatase" evidence="1">
    <location>
        <begin position="1"/>
        <end position="348"/>
    </location>
</feature>
<evidence type="ECO:0000313" key="3">
    <source>
        <dbReference type="Proteomes" id="UP000226525"/>
    </source>
</evidence>